<organism evidence="1 2">
    <name type="scientific">Rhizobium etli bv. mimosae str. IE4771</name>
    <dbReference type="NCBI Taxonomy" id="1432050"/>
    <lineage>
        <taxon>Bacteria</taxon>
        <taxon>Pseudomonadati</taxon>
        <taxon>Pseudomonadota</taxon>
        <taxon>Alphaproteobacteria</taxon>
        <taxon>Hyphomicrobiales</taxon>
        <taxon>Rhizobiaceae</taxon>
        <taxon>Rhizobium/Agrobacterium group</taxon>
        <taxon>Rhizobium</taxon>
    </lineage>
</organism>
<accession>A0A060IEJ7</accession>
<sequence>MACGQDSGPVIAAFGSNRGTDRQCHIPSISAPGHDLRGLDEACLIEDRLRLDRLPATAFRNFLPLSAMRSFLAEQQSFS</sequence>
<reference evidence="1 2" key="1">
    <citation type="submission" date="2013-12" db="EMBL/GenBank/DDBJ databases">
        <title>Complete genome sequence of Rhizobium etli bv. mimosae IE4771.</title>
        <authorList>
            <person name="Bustos P."/>
            <person name="Santamaria R.I."/>
            <person name="Lozano L."/>
            <person name="Ormeno-Orrillo E."/>
            <person name="Rogel M.A."/>
            <person name="Romero D."/>
            <person name="Cevallos M.A."/>
            <person name="Martinez-Romero E."/>
            <person name="Gonzalez V."/>
        </authorList>
    </citation>
    <scope>NUCLEOTIDE SEQUENCE [LARGE SCALE GENOMIC DNA]</scope>
    <source>
        <strain evidence="1 2">IE4771</strain>
        <plasmid evidence="2">Plasmid pRetIE4771b</plasmid>
    </source>
</reference>
<evidence type="ECO:0000313" key="2">
    <source>
        <dbReference type="Proteomes" id="UP000027180"/>
    </source>
</evidence>
<gene>
    <name evidence="1" type="ORF">IE4771_PB00355</name>
</gene>
<name>A0A060IEJ7_RHIET</name>
<evidence type="ECO:0000313" key="1">
    <source>
        <dbReference type="EMBL" id="AIC30081.1"/>
    </source>
</evidence>
<protein>
    <submittedName>
        <fullName evidence="1">Uncharacterized protein</fullName>
    </submittedName>
</protein>
<dbReference type="HOGENOM" id="CLU_2603532_0_0_5"/>
<proteinExistence type="predicted"/>
<dbReference type="Proteomes" id="UP000027180">
    <property type="component" value="Plasmid pRetIE4771b"/>
</dbReference>
<geneLocation type="plasmid" evidence="1 2">
    <name>pRetIE4771b</name>
</geneLocation>
<dbReference type="EMBL" id="CP006988">
    <property type="protein sequence ID" value="AIC30081.1"/>
    <property type="molecule type" value="Genomic_DNA"/>
</dbReference>
<dbReference type="KEGG" id="rei:IE4771_PB00355"/>
<dbReference type="AlphaFoldDB" id="A0A060IEJ7"/>
<keyword evidence="1" id="KW-0614">Plasmid</keyword>